<dbReference type="Gene3D" id="3.10.310.50">
    <property type="match status" value="1"/>
</dbReference>
<proteinExistence type="predicted"/>
<protein>
    <submittedName>
        <fullName evidence="2">TLP18.3, Psb32 and MOLO-1 founding protein of phosphatase</fullName>
    </submittedName>
</protein>
<dbReference type="EMBL" id="FOTW01000010">
    <property type="protein sequence ID" value="SFL96161.1"/>
    <property type="molecule type" value="Genomic_DNA"/>
</dbReference>
<dbReference type="InterPro" id="IPR007621">
    <property type="entry name" value="TPM_dom"/>
</dbReference>
<dbReference type="PANTHER" id="PTHR30373">
    <property type="entry name" value="UPF0603 PROTEIN YGCG"/>
    <property type="match status" value="1"/>
</dbReference>
<dbReference type="Proteomes" id="UP000199470">
    <property type="component" value="Unassembled WGS sequence"/>
</dbReference>
<name>A0A1I4LYT5_9BURK</name>
<evidence type="ECO:0000313" key="2">
    <source>
        <dbReference type="EMBL" id="SFL96161.1"/>
    </source>
</evidence>
<dbReference type="AlphaFoldDB" id="A0A1I4LYT5"/>
<sequence>MDETMNEPSKTTLAGRCARAWRHLCSTSGAGRRAFPPATLAAIEAAIGAGEQRHRAEIRLIVEAALPLAAAFDNLSNRARARQLFAQYGVWDTEENCGVLVYINLAEHAVDIVADRNAGRRVAAADWQDVCARLTGGFARGDFHASTLAALEQLNTLLQQHFPADGARPNQLPNDAIIL</sequence>
<dbReference type="Pfam" id="PF04536">
    <property type="entry name" value="TPM_phosphatase"/>
    <property type="match status" value="1"/>
</dbReference>
<feature type="domain" description="TPM" evidence="1">
    <location>
        <begin position="35"/>
        <end position="155"/>
    </location>
</feature>
<dbReference type="STRING" id="758825.SAMN02982985_02133"/>
<organism evidence="2 3">
    <name type="scientific">Rugamonas rubra</name>
    <dbReference type="NCBI Taxonomy" id="758825"/>
    <lineage>
        <taxon>Bacteria</taxon>
        <taxon>Pseudomonadati</taxon>
        <taxon>Pseudomonadota</taxon>
        <taxon>Betaproteobacteria</taxon>
        <taxon>Burkholderiales</taxon>
        <taxon>Oxalobacteraceae</taxon>
        <taxon>Telluria group</taxon>
        <taxon>Rugamonas</taxon>
    </lineage>
</organism>
<gene>
    <name evidence="2" type="ORF">SAMN02982985_02133</name>
</gene>
<keyword evidence="3" id="KW-1185">Reference proteome</keyword>
<dbReference type="PANTHER" id="PTHR30373:SF8">
    <property type="entry name" value="BLL7265 PROTEIN"/>
    <property type="match status" value="1"/>
</dbReference>
<evidence type="ECO:0000259" key="1">
    <source>
        <dbReference type="Pfam" id="PF04536"/>
    </source>
</evidence>
<evidence type="ECO:0000313" key="3">
    <source>
        <dbReference type="Proteomes" id="UP000199470"/>
    </source>
</evidence>
<reference evidence="2 3" key="1">
    <citation type="submission" date="2016-10" db="EMBL/GenBank/DDBJ databases">
        <authorList>
            <person name="de Groot N.N."/>
        </authorList>
    </citation>
    <scope>NUCLEOTIDE SEQUENCE [LARGE SCALE GENOMIC DNA]</scope>
    <source>
        <strain evidence="2 3">ATCC 43154</strain>
    </source>
</reference>
<accession>A0A1I4LYT5</accession>